<dbReference type="PANTHER" id="PTHR25462:SF302">
    <property type="entry name" value="PROTEIN PML"/>
    <property type="match status" value="1"/>
</dbReference>
<dbReference type="GO" id="GO:0008630">
    <property type="term" value="P:intrinsic apoptotic signaling pathway in response to DNA damage"/>
    <property type="evidence" value="ECO:0007669"/>
    <property type="project" value="TreeGrafter"/>
</dbReference>
<keyword evidence="2" id="KW-0862">Zinc</keyword>
<sequence>MESAKQFLEGAKKSSNLFCSSASHQNKGKITSIYCRGCEKPLCCSCAFLDREHTNLCCDIHLEIQRRQEELGSMSTELQGKKKHYEDAYNHLQGQANHLEQVKKETKELIQQKVAEMLQLVQQQGEELQTMVENRHQLERQDIEGKLQHMEAVLKRMASSERLVEKMYLYASEQEVMDMHPFIRKSLAGLKKEQPPAVGARVQAGDMAECKAKLQAMYERVTGKKDAASRAAPATSALAALPAREVVSKNELEEKMSQLKAQGVPAPVFTINLGEALFGVPPSIASPTKRRLDQTEKAMQTLPKVLKLEANDYKMSRTASKEEQDNTVWSQQPGASTSTPRRDSAGATAKRVDLSVEQMSTCSESCEPEEPTIVLSSSEETDDDTMLSGMPGARECSSTLWLDGSMQGSKAGSENGLWEYGEGNSTLVFFDMKVEKATQRITQLAAVNGEHSFKTIIHPSESVLNLFSEGDTLEKGLEDLLCYLHYVHKPILVVYNTWSRELPILFKALDSLAKKQDFCTAVVGYLDTVSVIKDKVPRASLYKLKKVVRICLQKSLNESSALASAKALRDLCEYLEIHMEQDPRPALSHCNLECYTALQPLLQERLLTKSAAKILAMRNMILYELQPLEKEKVRRGGNSS</sequence>
<dbReference type="GeneTree" id="ENSGT00510000048454"/>
<dbReference type="PANTHER" id="PTHR25462">
    <property type="entry name" value="BONUS, ISOFORM C-RELATED"/>
    <property type="match status" value="1"/>
</dbReference>
<keyword evidence="8" id="KW-1185">Reference proteome</keyword>
<dbReference type="InterPro" id="IPR000315">
    <property type="entry name" value="Znf_B-box"/>
</dbReference>
<evidence type="ECO:0000259" key="6">
    <source>
        <dbReference type="PROSITE" id="PS50119"/>
    </source>
</evidence>
<protein>
    <recommendedName>
        <fullName evidence="6">B box-type domain-containing protein</fullName>
    </recommendedName>
</protein>
<dbReference type="InterPro" id="IPR047153">
    <property type="entry name" value="TRIM45/56/19-like"/>
</dbReference>
<dbReference type="GO" id="GO:0045087">
    <property type="term" value="P:innate immune response"/>
    <property type="evidence" value="ECO:0007669"/>
    <property type="project" value="TreeGrafter"/>
</dbReference>
<organism evidence="7 8">
    <name type="scientific">Sphenodon punctatus</name>
    <name type="common">Tuatara</name>
    <name type="synonym">Hatteria punctata</name>
    <dbReference type="NCBI Taxonomy" id="8508"/>
    <lineage>
        <taxon>Eukaryota</taxon>
        <taxon>Metazoa</taxon>
        <taxon>Chordata</taxon>
        <taxon>Craniata</taxon>
        <taxon>Vertebrata</taxon>
        <taxon>Euteleostomi</taxon>
        <taxon>Lepidosauria</taxon>
        <taxon>Sphenodontia</taxon>
        <taxon>Sphenodontidae</taxon>
        <taxon>Sphenodon</taxon>
    </lineage>
</organism>
<dbReference type="PROSITE" id="PS50119">
    <property type="entry name" value="ZF_BBOX"/>
    <property type="match status" value="1"/>
</dbReference>
<evidence type="ECO:0000313" key="8">
    <source>
        <dbReference type="Proteomes" id="UP000694392"/>
    </source>
</evidence>
<evidence type="ECO:0000256" key="5">
    <source>
        <dbReference type="SAM" id="MobiDB-lite"/>
    </source>
</evidence>
<evidence type="ECO:0000256" key="2">
    <source>
        <dbReference type="ARBA" id="ARBA00022833"/>
    </source>
</evidence>
<dbReference type="GO" id="GO:0005654">
    <property type="term" value="C:nucleoplasm"/>
    <property type="evidence" value="ECO:0007669"/>
    <property type="project" value="TreeGrafter"/>
</dbReference>
<evidence type="ECO:0000256" key="3">
    <source>
        <dbReference type="PROSITE-ProRule" id="PRU00024"/>
    </source>
</evidence>
<dbReference type="Pfam" id="PF12126">
    <property type="entry name" value="PML_CC"/>
    <property type="match status" value="1"/>
</dbReference>
<name>A0A8D0GG48_SPHPU</name>
<dbReference type="CDD" id="cd19770">
    <property type="entry name" value="Bbox2_TRIM19_C-V"/>
    <property type="match status" value="1"/>
</dbReference>
<feature type="region of interest" description="Disordered" evidence="5">
    <location>
        <begin position="316"/>
        <end position="387"/>
    </location>
</feature>
<dbReference type="GO" id="GO:0044790">
    <property type="term" value="P:suppression of viral release by host"/>
    <property type="evidence" value="ECO:0007669"/>
    <property type="project" value="TreeGrafter"/>
</dbReference>
<feature type="compositionally biased region" description="Polar residues" evidence="5">
    <location>
        <begin position="326"/>
        <end position="339"/>
    </location>
</feature>
<feature type="coiled-coil region" evidence="4">
    <location>
        <begin position="82"/>
        <end position="141"/>
    </location>
</feature>
<dbReference type="GO" id="GO:0008270">
    <property type="term" value="F:zinc ion binding"/>
    <property type="evidence" value="ECO:0007669"/>
    <property type="project" value="UniProtKB-KW"/>
</dbReference>
<accession>A0A8D0GG48</accession>
<keyword evidence="4" id="KW-0175">Coiled coil</keyword>
<dbReference type="Proteomes" id="UP000694392">
    <property type="component" value="Unplaced"/>
</dbReference>
<evidence type="ECO:0000256" key="1">
    <source>
        <dbReference type="ARBA" id="ARBA00022771"/>
    </source>
</evidence>
<dbReference type="AlphaFoldDB" id="A0A8D0GG48"/>
<evidence type="ECO:0000313" key="7">
    <source>
        <dbReference type="Ensembl" id="ENSSPUP00000008185.1"/>
    </source>
</evidence>
<keyword evidence="1 3" id="KW-0479">Metal-binding</keyword>
<reference evidence="7" key="1">
    <citation type="submission" date="2025-08" db="UniProtKB">
        <authorList>
            <consortium name="Ensembl"/>
        </authorList>
    </citation>
    <scope>IDENTIFICATION</scope>
</reference>
<reference evidence="7" key="2">
    <citation type="submission" date="2025-09" db="UniProtKB">
        <authorList>
            <consortium name="Ensembl"/>
        </authorList>
    </citation>
    <scope>IDENTIFICATION</scope>
</reference>
<evidence type="ECO:0000256" key="4">
    <source>
        <dbReference type="SAM" id="Coils"/>
    </source>
</evidence>
<feature type="compositionally biased region" description="Basic and acidic residues" evidence="5">
    <location>
        <begin position="340"/>
        <end position="354"/>
    </location>
</feature>
<dbReference type="InterPro" id="IPR021978">
    <property type="entry name" value="PML-like_CC"/>
</dbReference>
<keyword evidence="1 3" id="KW-0863">Zinc-finger</keyword>
<proteinExistence type="predicted"/>
<dbReference type="Ensembl" id="ENSSPUT00000008735.1">
    <property type="protein sequence ID" value="ENSSPUP00000008185.1"/>
    <property type="gene ID" value="ENSSPUG00000006351.1"/>
</dbReference>
<dbReference type="OMA" id="KPICCIC"/>
<feature type="domain" description="B box-type" evidence="6">
    <location>
        <begin position="14"/>
        <end position="53"/>
    </location>
</feature>